<sequence>MRKKTVIIIVSVVGVALLAAGLSVLIWWLVTDSNDVTDDDYTTLAPDTETTTEQVIMEDDFTIIPLEGSMGDLPQTAAYTRIKNSGDMFWWFYPSTNMSRSGTTRPIVLWLDGVTGTPPSLLANFAMFGPHDFNLNRRDNSWIDEYNLLFVDSPLGTGFSTVVNEENIPKTLEENAVHLRFTLESFYTLHEEYVNTPLYIFGEGHGSQLAVALAIELNKPQNFTHNLQGVVIGNGIISPAVALTKLGFYLEELGYIDANGRSAIENLSNETNSLVSTEHLEVAFDKFITLGDFVNDYAGAIAVNLGHIVEKLTRDSTDYFGKKQHMRETHGFTDDQLFMYEVVAPALRIPANITYDRYRNAVTDAFRGTFMIPATDRVEYILQNTNLTVTIYNGNLDAVSNTPGQVEWVENLQWNGQMEFLSSPRLPLVVNSLMEGYYRETERLQFYWMNAAGLSVPLDSPVAMRRVIQRIMN</sequence>
<comment type="caution">
    <text evidence="1">The sequence shown here is derived from an EMBL/GenBank/DDBJ whole genome shotgun (WGS) entry which is preliminary data.</text>
</comment>
<protein>
    <submittedName>
        <fullName evidence="1">Uncharacterized protein</fullName>
    </submittedName>
</protein>
<accession>A0ACC1CVF2</accession>
<reference evidence="1 2" key="1">
    <citation type="journal article" date="2021" name="Front. Genet.">
        <title>Chromosome-Level Genome Assembly Reveals Significant Gene Expansion in the Toll and IMD Signaling Pathways of Dendrolimus kikuchii.</title>
        <authorList>
            <person name="Zhou J."/>
            <person name="Wu P."/>
            <person name="Xiong Z."/>
            <person name="Liu N."/>
            <person name="Zhao N."/>
            <person name="Ji M."/>
            <person name="Qiu Y."/>
            <person name="Yang B."/>
        </authorList>
    </citation>
    <scope>NUCLEOTIDE SEQUENCE [LARGE SCALE GENOMIC DNA]</scope>
    <source>
        <strain evidence="1">Ann1</strain>
    </source>
</reference>
<organism evidence="1 2">
    <name type="scientific">Dendrolimus kikuchii</name>
    <dbReference type="NCBI Taxonomy" id="765133"/>
    <lineage>
        <taxon>Eukaryota</taxon>
        <taxon>Metazoa</taxon>
        <taxon>Ecdysozoa</taxon>
        <taxon>Arthropoda</taxon>
        <taxon>Hexapoda</taxon>
        <taxon>Insecta</taxon>
        <taxon>Pterygota</taxon>
        <taxon>Neoptera</taxon>
        <taxon>Endopterygota</taxon>
        <taxon>Lepidoptera</taxon>
        <taxon>Glossata</taxon>
        <taxon>Ditrysia</taxon>
        <taxon>Bombycoidea</taxon>
        <taxon>Lasiocampidae</taxon>
        <taxon>Dendrolimus</taxon>
    </lineage>
</organism>
<dbReference type="Proteomes" id="UP000824533">
    <property type="component" value="Linkage Group LG15"/>
</dbReference>
<dbReference type="EMBL" id="CM034401">
    <property type="protein sequence ID" value="KAJ0175694.1"/>
    <property type="molecule type" value="Genomic_DNA"/>
</dbReference>
<evidence type="ECO:0000313" key="2">
    <source>
        <dbReference type="Proteomes" id="UP000824533"/>
    </source>
</evidence>
<keyword evidence="2" id="KW-1185">Reference proteome</keyword>
<gene>
    <name evidence="1" type="ORF">K1T71_008853</name>
</gene>
<evidence type="ECO:0000313" key="1">
    <source>
        <dbReference type="EMBL" id="KAJ0175694.1"/>
    </source>
</evidence>
<name>A0ACC1CVF2_9NEOP</name>
<proteinExistence type="predicted"/>